<evidence type="ECO:0000259" key="7">
    <source>
        <dbReference type="Pfam" id="PF00107"/>
    </source>
</evidence>
<dbReference type="Gene3D" id="3.40.50.720">
    <property type="entry name" value="NAD(P)-binding Rossmann-like Domain"/>
    <property type="match status" value="1"/>
</dbReference>
<evidence type="ECO:0000256" key="3">
    <source>
        <dbReference type="ARBA" id="ARBA00022723"/>
    </source>
</evidence>
<dbReference type="Pfam" id="PF00107">
    <property type="entry name" value="ADH_zinc_N"/>
    <property type="match status" value="1"/>
</dbReference>
<proteinExistence type="inferred from homology"/>
<dbReference type="PROSITE" id="PS00059">
    <property type="entry name" value="ADH_ZINC"/>
    <property type="match status" value="1"/>
</dbReference>
<dbReference type="InterPro" id="IPR002328">
    <property type="entry name" value="ADH_Zn_CS"/>
</dbReference>
<evidence type="ECO:0000313" key="9">
    <source>
        <dbReference type="EMBL" id="GAK59171.1"/>
    </source>
</evidence>
<evidence type="ECO:0000313" key="10">
    <source>
        <dbReference type="Proteomes" id="UP000030661"/>
    </source>
</evidence>
<dbReference type="HOGENOM" id="CLU_026673_11_0_0"/>
<evidence type="ECO:0000256" key="6">
    <source>
        <dbReference type="RuleBase" id="RU361277"/>
    </source>
</evidence>
<feature type="domain" description="Alcohol dehydrogenase-like N-terminal" evidence="8">
    <location>
        <begin position="25"/>
        <end position="114"/>
    </location>
</feature>
<organism evidence="9">
    <name type="scientific">Vecturithrix granuli</name>
    <dbReference type="NCBI Taxonomy" id="1499967"/>
    <lineage>
        <taxon>Bacteria</taxon>
        <taxon>Candidatus Moduliflexota</taxon>
        <taxon>Candidatus Vecturitrichia</taxon>
        <taxon>Candidatus Vecturitrichales</taxon>
        <taxon>Candidatus Vecturitrichaceae</taxon>
        <taxon>Candidatus Vecturithrix</taxon>
    </lineage>
</organism>
<feature type="domain" description="Alcohol dehydrogenase-like C-terminal" evidence="7">
    <location>
        <begin position="177"/>
        <end position="271"/>
    </location>
</feature>
<dbReference type="Gene3D" id="3.90.180.10">
    <property type="entry name" value="Medium-chain alcohol dehydrogenases, catalytic domain"/>
    <property type="match status" value="1"/>
</dbReference>
<dbReference type="InterPro" id="IPR011032">
    <property type="entry name" value="GroES-like_sf"/>
</dbReference>
<dbReference type="STRING" id="1499967.U27_06147"/>
<evidence type="ECO:0000259" key="8">
    <source>
        <dbReference type="Pfam" id="PF08240"/>
    </source>
</evidence>
<dbReference type="PANTHER" id="PTHR43350">
    <property type="entry name" value="NAD-DEPENDENT ALCOHOL DEHYDROGENASE"/>
    <property type="match status" value="1"/>
</dbReference>
<evidence type="ECO:0000256" key="1">
    <source>
        <dbReference type="ARBA" id="ARBA00001947"/>
    </source>
</evidence>
<evidence type="ECO:0000256" key="2">
    <source>
        <dbReference type="ARBA" id="ARBA00008072"/>
    </source>
</evidence>
<dbReference type="GO" id="GO:0016491">
    <property type="term" value="F:oxidoreductase activity"/>
    <property type="evidence" value="ECO:0007669"/>
    <property type="project" value="UniProtKB-KW"/>
</dbReference>
<keyword evidence="10" id="KW-1185">Reference proteome</keyword>
<dbReference type="Proteomes" id="UP000030661">
    <property type="component" value="Unassembled WGS sequence"/>
</dbReference>
<dbReference type="AlphaFoldDB" id="A0A081C3L6"/>
<sequence>MFSIAVVEPNKVEIVEIPKPIPGDYDAVVKTEVSFLCNATDRKLIEGHFPGVETYPLLLGHESVGIVESVGKKVISFKPGDRTVGGLLLEPTDPKYASGWGGFSEYILVRDHQAMVNDGVADAEHGWSDLSQIQRVVPKDISAETAALMCTWREVYAGFSDFHLKPGDDIVVFGSGPVGLSFIKFAKNLELGYVASVDILPEKRRKAIEMGADEAFAPDDEKLKNLTQVRGKPLDAVIDAVGKEGIINAALPLIKMAGSVCVYGVIDTPSITVHKHLGPYNFNLFVHQWPTRVQEAAAQEPLCEWIRQGKLNTQNFISAEFPIQKIHEAIETAMTGLAIKTLLRY</sequence>
<comment type="cofactor">
    <cofactor evidence="1 6">
        <name>Zn(2+)</name>
        <dbReference type="ChEBI" id="CHEBI:29105"/>
    </cofactor>
</comment>
<comment type="similarity">
    <text evidence="2 6">Belongs to the zinc-containing alcohol dehydrogenase family.</text>
</comment>
<protein>
    <submittedName>
        <fullName evidence="9">Sorbitol dehydrogenase</fullName>
    </submittedName>
</protein>
<dbReference type="PANTHER" id="PTHR43350:SF19">
    <property type="entry name" value="D-GULOSIDE 3-DEHYDROGENASE"/>
    <property type="match status" value="1"/>
</dbReference>
<reference evidence="9" key="1">
    <citation type="journal article" date="2015" name="PeerJ">
        <title>First genomic representation of candidate bacterial phylum KSB3 points to enhanced environmental sensing as a trigger of wastewater bulking.</title>
        <authorList>
            <person name="Sekiguchi Y."/>
            <person name="Ohashi A."/>
            <person name="Parks D.H."/>
            <person name="Yamauchi T."/>
            <person name="Tyson G.W."/>
            <person name="Hugenholtz P."/>
        </authorList>
    </citation>
    <scope>NUCLEOTIDE SEQUENCE [LARGE SCALE GENOMIC DNA]</scope>
</reference>
<gene>
    <name evidence="9" type="ORF">U27_06147</name>
</gene>
<keyword evidence="5" id="KW-0560">Oxidoreductase</keyword>
<dbReference type="eggNOG" id="COG1063">
    <property type="taxonomic scope" value="Bacteria"/>
</dbReference>
<dbReference type="Pfam" id="PF08240">
    <property type="entry name" value="ADH_N"/>
    <property type="match status" value="1"/>
</dbReference>
<dbReference type="InterPro" id="IPR013149">
    <property type="entry name" value="ADH-like_C"/>
</dbReference>
<dbReference type="EMBL" id="DF820469">
    <property type="protein sequence ID" value="GAK59171.1"/>
    <property type="molecule type" value="Genomic_DNA"/>
</dbReference>
<name>A0A081C3L6_VECG1</name>
<dbReference type="SUPFAM" id="SSF50129">
    <property type="entry name" value="GroES-like"/>
    <property type="match status" value="1"/>
</dbReference>
<dbReference type="InterPro" id="IPR013154">
    <property type="entry name" value="ADH-like_N"/>
</dbReference>
<accession>A0A081C3L6</accession>
<keyword evidence="3 6" id="KW-0479">Metal-binding</keyword>
<dbReference type="GO" id="GO:0008270">
    <property type="term" value="F:zinc ion binding"/>
    <property type="evidence" value="ECO:0007669"/>
    <property type="project" value="InterPro"/>
</dbReference>
<evidence type="ECO:0000256" key="4">
    <source>
        <dbReference type="ARBA" id="ARBA00022833"/>
    </source>
</evidence>
<evidence type="ECO:0000256" key="5">
    <source>
        <dbReference type="ARBA" id="ARBA00023002"/>
    </source>
</evidence>
<keyword evidence="4 6" id="KW-0862">Zinc</keyword>
<dbReference type="InterPro" id="IPR036291">
    <property type="entry name" value="NAD(P)-bd_dom_sf"/>
</dbReference>
<dbReference type="SUPFAM" id="SSF51735">
    <property type="entry name" value="NAD(P)-binding Rossmann-fold domains"/>
    <property type="match status" value="1"/>
</dbReference>